<protein>
    <submittedName>
        <fullName evidence="1">Uncharacterized protein</fullName>
    </submittedName>
</protein>
<name>A0A929KXD5_9SPHI</name>
<gene>
    <name evidence="1" type="ORF">IRJ16_07305</name>
</gene>
<dbReference type="EMBL" id="JADFFL010000002">
    <property type="protein sequence ID" value="MBE9661688.1"/>
    <property type="molecule type" value="Genomic_DNA"/>
</dbReference>
<organism evidence="1 2">
    <name type="scientific">Mucilaginibacter myungsuensis</name>
    <dbReference type="NCBI Taxonomy" id="649104"/>
    <lineage>
        <taxon>Bacteria</taxon>
        <taxon>Pseudomonadati</taxon>
        <taxon>Bacteroidota</taxon>
        <taxon>Sphingobacteriia</taxon>
        <taxon>Sphingobacteriales</taxon>
        <taxon>Sphingobacteriaceae</taxon>
        <taxon>Mucilaginibacter</taxon>
    </lineage>
</organism>
<dbReference type="Proteomes" id="UP000622475">
    <property type="component" value="Unassembled WGS sequence"/>
</dbReference>
<proteinExistence type="predicted"/>
<dbReference type="RefSeq" id="WP_194110866.1">
    <property type="nucleotide sequence ID" value="NZ_JADFFL010000002.1"/>
</dbReference>
<keyword evidence="2" id="KW-1185">Reference proteome</keyword>
<reference evidence="1" key="1">
    <citation type="submission" date="2020-10" db="EMBL/GenBank/DDBJ databases">
        <title>Mucilaginibacter mali sp. nov., isolated from rhizosphere soil of apple orchard.</title>
        <authorList>
            <person name="Lee J.-S."/>
            <person name="Kim H.S."/>
            <person name="Kim J.-S."/>
        </authorList>
    </citation>
    <scope>NUCLEOTIDE SEQUENCE</scope>
    <source>
        <strain evidence="1">KCTC 22746</strain>
    </source>
</reference>
<comment type="caution">
    <text evidence="1">The sequence shown here is derived from an EMBL/GenBank/DDBJ whole genome shotgun (WGS) entry which is preliminary data.</text>
</comment>
<dbReference type="AlphaFoldDB" id="A0A929KXD5"/>
<accession>A0A929KXD5</accession>
<evidence type="ECO:0000313" key="2">
    <source>
        <dbReference type="Proteomes" id="UP000622475"/>
    </source>
</evidence>
<sequence length="134" mass="15766">MFQKDTILNEINKMTLMFARMIGLKADGSFTEFEQQFNHVLQDEYDLEVEQLLALDEDNFKAQLQKNTYSAEKLNGLSQLLYLYAEPFEADDETALLLKKVMVIFDVLETKHHYDSFENIEKRKAIYGYFNTSK</sequence>
<evidence type="ECO:0000313" key="1">
    <source>
        <dbReference type="EMBL" id="MBE9661688.1"/>
    </source>
</evidence>